<feature type="signal peptide" evidence="6">
    <location>
        <begin position="1"/>
        <end position="21"/>
    </location>
</feature>
<keyword evidence="4" id="KW-0449">Lipoprotein</keyword>
<evidence type="ECO:0000313" key="9">
    <source>
        <dbReference type="Proteomes" id="UP000434052"/>
    </source>
</evidence>
<protein>
    <recommendedName>
        <fullName evidence="7">C-type lysozyme inhibitor domain-containing protein</fullName>
    </recommendedName>
</protein>
<evidence type="ECO:0000259" key="7">
    <source>
        <dbReference type="Pfam" id="PF09864"/>
    </source>
</evidence>
<dbReference type="RefSeq" id="WP_144306151.1">
    <property type="nucleotide sequence ID" value="NZ_QMIF01000010.1"/>
</dbReference>
<evidence type="ECO:0000256" key="3">
    <source>
        <dbReference type="ARBA" id="ARBA00023139"/>
    </source>
</evidence>
<evidence type="ECO:0000256" key="5">
    <source>
        <dbReference type="SAM" id="MobiDB-lite"/>
    </source>
</evidence>
<accession>A0A6P1ZF10</accession>
<evidence type="ECO:0000256" key="4">
    <source>
        <dbReference type="ARBA" id="ARBA00023288"/>
    </source>
</evidence>
<keyword evidence="3" id="KW-0564">Palmitate</keyword>
<dbReference type="OrthoDB" id="5489750at2"/>
<dbReference type="InterPro" id="IPR036328">
    <property type="entry name" value="MliC_sf"/>
</dbReference>
<organism evidence="8 9">
    <name type="scientific">Oceanidesulfovibrio marinus</name>
    <dbReference type="NCBI Taxonomy" id="370038"/>
    <lineage>
        <taxon>Bacteria</taxon>
        <taxon>Pseudomonadati</taxon>
        <taxon>Thermodesulfobacteriota</taxon>
        <taxon>Desulfovibrionia</taxon>
        <taxon>Desulfovibrionales</taxon>
        <taxon>Desulfovibrionaceae</taxon>
        <taxon>Oceanidesulfovibrio</taxon>
    </lineage>
</organism>
<evidence type="ECO:0000256" key="2">
    <source>
        <dbReference type="ARBA" id="ARBA00023136"/>
    </source>
</evidence>
<dbReference type="Gene3D" id="2.40.128.200">
    <property type="match status" value="1"/>
</dbReference>
<feature type="domain" description="C-type lysozyme inhibitor" evidence="7">
    <location>
        <begin position="55"/>
        <end position="121"/>
    </location>
</feature>
<dbReference type="EMBL" id="QMIF01000010">
    <property type="protein sequence ID" value="TVM32532.1"/>
    <property type="molecule type" value="Genomic_DNA"/>
</dbReference>
<dbReference type="SUPFAM" id="SSF141488">
    <property type="entry name" value="YdhA-like"/>
    <property type="match status" value="1"/>
</dbReference>
<proteinExistence type="predicted"/>
<sequence>MKRIATACLLIALLLPLGGCGDSPEDTSSQSAIEDSRVVDEDNQTSPDLLDEVAYICENKDGEEVIELLADFSAEPLLLRIEDSTFKLDRVESASGSRYETDGIVFWIKGSEAMLTMRGSDFHCSTATD</sequence>
<feature type="region of interest" description="Disordered" evidence="5">
    <location>
        <begin position="22"/>
        <end position="45"/>
    </location>
</feature>
<evidence type="ECO:0000256" key="1">
    <source>
        <dbReference type="ARBA" id="ARBA00022729"/>
    </source>
</evidence>
<dbReference type="AlphaFoldDB" id="A0A6P1ZF10"/>
<evidence type="ECO:0000256" key="6">
    <source>
        <dbReference type="SAM" id="SignalP"/>
    </source>
</evidence>
<dbReference type="Proteomes" id="UP000434052">
    <property type="component" value="Unassembled WGS sequence"/>
</dbReference>
<gene>
    <name evidence="8" type="ORF">DQK91_14760</name>
</gene>
<name>A0A6P1ZF10_9BACT</name>
<dbReference type="Pfam" id="PF09864">
    <property type="entry name" value="MliC"/>
    <property type="match status" value="1"/>
</dbReference>
<keyword evidence="2" id="KW-0472">Membrane</keyword>
<evidence type="ECO:0000313" key="8">
    <source>
        <dbReference type="EMBL" id="TVM32532.1"/>
    </source>
</evidence>
<comment type="caution">
    <text evidence="8">The sequence shown here is derived from an EMBL/GenBank/DDBJ whole genome shotgun (WGS) entry which is preliminary data.</text>
</comment>
<reference evidence="8 9" key="1">
    <citation type="submission" date="2018-06" db="EMBL/GenBank/DDBJ databases">
        <title>Complete genome of Desulfovibrio marinus P48SEP.</title>
        <authorList>
            <person name="Crispim J.S."/>
            <person name="Vidigal P.M.P."/>
            <person name="Silva L.C.F."/>
            <person name="Araujo L.C."/>
            <person name="Laguardia C.N."/>
            <person name="Dias R.S."/>
            <person name="Sousa M.P."/>
            <person name="Paula S.O."/>
            <person name="Silva C."/>
        </authorList>
    </citation>
    <scope>NUCLEOTIDE SEQUENCE [LARGE SCALE GENOMIC DNA]</scope>
    <source>
        <strain evidence="8 9">P48SEP</strain>
    </source>
</reference>
<dbReference type="InterPro" id="IPR018660">
    <property type="entry name" value="MliC"/>
</dbReference>
<keyword evidence="1 6" id="KW-0732">Signal</keyword>
<feature type="chain" id="PRO_5026987311" description="C-type lysozyme inhibitor domain-containing protein" evidence="6">
    <location>
        <begin position="22"/>
        <end position="129"/>
    </location>
</feature>